<organism evidence="3 4">
    <name type="scientific">Trametes pubescens</name>
    <name type="common">White-rot fungus</name>
    <dbReference type="NCBI Taxonomy" id="154538"/>
    <lineage>
        <taxon>Eukaryota</taxon>
        <taxon>Fungi</taxon>
        <taxon>Dikarya</taxon>
        <taxon>Basidiomycota</taxon>
        <taxon>Agaricomycotina</taxon>
        <taxon>Agaricomycetes</taxon>
        <taxon>Polyporales</taxon>
        <taxon>Polyporaceae</taxon>
        <taxon>Trametes</taxon>
    </lineage>
</organism>
<reference evidence="3 4" key="1">
    <citation type="submission" date="2016-10" db="EMBL/GenBank/DDBJ databases">
        <title>Genome sequence of the basidiomycete white-rot fungus Trametes pubescens.</title>
        <authorList>
            <person name="Makela M.R."/>
            <person name="Granchi Z."/>
            <person name="Peng M."/>
            <person name="De Vries R.P."/>
            <person name="Grigoriev I."/>
            <person name="Riley R."/>
            <person name="Hilden K."/>
        </authorList>
    </citation>
    <scope>NUCLEOTIDE SEQUENCE [LARGE SCALE GENOMIC DNA]</scope>
    <source>
        <strain evidence="3 4">FBCC735</strain>
    </source>
</reference>
<evidence type="ECO:0000259" key="2">
    <source>
        <dbReference type="PROSITE" id="PS50097"/>
    </source>
</evidence>
<sequence>MASANIRGGSGEPPAKRHRGEDDPSDVGGHNTTKGRISTSHSSEFWLEDGNIIIIADGDVAFRVHQGVLARHSPVFEDMFQVPQPADSEKDELYGCPIMHISDPPLDFHMLLKALYDGLKRVTLNAPAPKFIAQLVHILRCLGCLSTAGRACLLDVSPPSWNSGISIRLIISAPRA</sequence>
<keyword evidence="4" id="KW-1185">Reference proteome</keyword>
<accession>A0A1M2VGY8</accession>
<proteinExistence type="predicted"/>
<dbReference type="STRING" id="154538.A0A1M2VGY8"/>
<dbReference type="Proteomes" id="UP000184267">
    <property type="component" value="Unassembled WGS sequence"/>
</dbReference>
<dbReference type="EMBL" id="MNAD01001254">
    <property type="protein sequence ID" value="OJT06839.1"/>
    <property type="molecule type" value="Genomic_DNA"/>
</dbReference>
<evidence type="ECO:0000313" key="4">
    <source>
        <dbReference type="Proteomes" id="UP000184267"/>
    </source>
</evidence>
<dbReference type="SUPFAM" id="SSF54695">
    <property type="entry name" value="POZ domain"/>
    <property type="match status" value="1"/>
</dbReference>
<feature type="region of interest" description="Disordered" evidence="1">
    <location>
        <begin position="1"/>
        <end position="37"/>
    </location>
</feature>
<comment type="caution">
    <text evidence="3">The sequence shown here is derived from an EMBL/GenBank/DDBJ whole genome shotgun (WGS) entry which is preliminary data.</text>
</comment>
<dbReference type="PROSITE" id="PS50097">
    <property type="entry name" value="BTB"/>
    <property type="match status" value="1"/>
</dbReference>
<dbReference type="OrthoDB" id="3027208at2759"/>
<feature type="domain" description="BTB" evidence="2">
    <location>
        <begin position="50"/>
        <end position="124"/>
    </location>
</feature>
<dbReference type="CDD" id="cd18186">
    <property type="entry name" value="BTB_POZ_ZBTB_KLHL-like"/>
    <property type="match status" value="1"/>
</dbReference>
<dbReference type="InterPro" id="IPR000210">
    <property type="entry name" value="BTB/POZ_dom"/>
</dbReference>
<gene>
    <name evidence="3" type="ORF">TRAPUB_2315</name>
</gene>
<protein>
    <recommendedName>
        <fullName evidence="2">BTB domain-containing protein</fullName>
    </recommendedName>
</protein>
<evidence type="ECO:0000313" key="3">
    <source>
        <dbReference type="EMBL" id="OJT06839.1"/>
    </source>
</evidence>
<dbReference type="InterPro" id="IPR011333">
    <property type="entry name" value="SKP1/BTB/POZ_sf"/>
</dbReference>
<dbReference type="AlphaFoldDB" id="A0A1M2VGY8"/>
<dbReference type="Pfam" id="PF00651">
    <property type="entry name" value="BTB"/>
    <property type="match status" value="1"/>
</dbReference>
<evidence type="ECO:0000256" key="1">
    <source>
        <dbReference type="SAM" id="MobiDB-lite"/>
    </source>
</evidence>
<name>A0A1M2VGY8_TRAPU</name>
<dbReference type="Gene3D" id="3.30.710.10">
    <property type="entry name" value="Potassium Channel Kv1.1, Chain A"/>
    <property type="match status" value="1"/>
</dbReference>